<reference evidence="16" key="1">
    <citation type="submission" date="2018-07" db="EMBL/GenBank/DDBJ databases">
        <title>Genome assembly of strain Ka43.</title>
        <authorList>
            <person name="Kukolya J."/>
            <person name="Nagy I."/>
            <person name="Horvath B."/>
            <person name="Toth A."/>
        </authorList>
    </citation>
    <scope>NUCLEOTIDE SEQUENCE</scope>
    <source>
        <strain evidence="16">KB43</strain>
    </source>
</reference>
<comment type="function">
    <text evidence="14">Required for disulfide bond formation in some periplasmic proteins. Acts by oxidizing the DsbA protein.</text>
</comment>
<dbReference type="EMBL" id="PRDL01000001">
    <property type="protein sequence ID" value="MBE8715912.1"/>
    <property type="molecule type" value="Genomic_DNA"/>
</dbReference>
<dbReference type="InterPro" id="IPR022920">
    <property type="entry name" value="Disulphide_bond_form_DsbB"/>
</dbReference>
<dbReference type="InterPro" id="IPR050183">
    <property type="entry name" value="DsbB"/>
</dbReference>
<evidence type="ECO:0000256" key="8">
    <source>
        <dbReference type="ARBA" id="ARBA00022989"/>
    </source>
</evidence>
<evidence type="ECO:0000313" key="17">
    <source>
        <dbReference type="Proteomes" id="UP000652567"/>
    </source>
</evidence>
<evidence type="ECO:0000256" key="13">
    <source>
        <dbReference type="ARBA" id="ARBA00023284"/>
    </source>
</evidence>
<accession>A0A928V078</accession>
<dbReference type="GO" id="GO:0006457">
    <property type="term" value="P:protein folding"/>
    <property type="evidence" value="ECO:0007669"/>
    <property type="project" value="InterPro"/>
</dbReference>
<dbReference type="PANTHER" id="PTHR36570">
    <property type="entry name" value="DISULFIDE BOND FORMATION PROTEIN B"/>
    <property type="match status" value="1"/>
</dbReference>
<dbReference type="SUPFAM" id="SSF158442">
    <property type="entry name" value="DsbB-like"/>
    <property type="match status" value="1"/>
</dbReference>
<keyword evidence="17" id="KW-1185">Reference proteome</keyword>
<feature type="topological domain" description="Cytoplasmic" evidence="14">
    <location>
        <begin position="1"/>
        <end position="8"/>
    </location>
</feature>
<organism evidence="16 17">
    <name type="scientific">Cellvibrio polysaccharolyticus</name>
    <dbReference type="NCBI Taxonomy" id="2082724"/>
    <lineage>
        <taxon>Bacteria</taxon>
        <taxon>Pseudomonadati</taxon>
        <taxon>Pseudomonadota</taxon>
        <taxon>Gammaproteobacteria</taxon>
        <taxon>Cellvibrionales</taxon>
        <taxon>Cellvibrionaceae</taxon>
        <taxon>Cellvibrio</taxon>
    </lineage>
</organism>
<gene>
    <name evidence="14" type="primary">dsbB</name>
    <name evidence="16" type="ORF">C4F51_01750</name>
</gene>
<dbReference type="GO" id="GO:0005886">
    <property type="term" value="C:plasma membrane"/>
    <property type="evidence" value="ECO:0007669"/>
    <property type="project" value="UniProtKB-SubCell"/>
</dbReference>
<feature type="topological domain" description="Cytoplasmic" evidence="14">
    <location>
        <begin position="160"/>
        <end position="164"/>
    </location>
</feature>
<dbReference type="Proteomes" id="UP000652567">
    <property type="component" value="Unassembled WGS sequence"/>
</dbReference>
<keyword evidence="3 14" id="KW-0813">Transport</keyword>
<evidence type="ECO:0000256" key="2">
    <source>
        <dbReference type="ARBA" id="ARBA00008823"/>
    </source>
</evidence>
<evidence type="ECO:0000256" key="14">
    <source>
        <dbReference type="HAMAP-Rule" id="MF_00286"/>
    </source>
</evidence>
<feature type="transmembrane region" description="Helical" evidence="15">
    <location>
        <begin position="39"/>
        <end position="58"/>
    </location>
</feature>
<comment type="caution">
    <text evidence="16">The sequence shown here is derived from an EMBL/GenBank/DDBJ whole genome shotgun (WGS) entry which is preliminary data.</text>
</comment>
<evidence type="ECO:0000256" key="11">
    <source>
        <dbReference type="ARBA" id="ARBA00023157"/>
    </source>
</evidence>
<keyword evidence="9 14" id="KW-0560">Oxidoreductase</keyword>
<feature type="transmembrane region" description="Helical" evidence="15">
    <location>
        <begin position="65"/>
        <end position="84"/>
    </location>
</feature>
<dbReference type="PANTHER" id="PTHR36570:SF3">
    <property type="entry name" value="DISULFIDE BOND FORMATION PROTEIN B"/>
    <property type="match status" value="1"/>
</dbReference>
<feature type="topological domain" description="Periplasmic" evidence="14">
    <location>
        <begin position="26"/>
        <end position="43"/>
    </location>
</feature>
<keyword evidence="11 14" id="KW-1015">Disulfide bond</keyword>
<evidence type="ECO:0000256" key="10">
    <source>
        <dbReference type="ARBA" id="ARBA00023136"/>
    </source>
</evidence>
<comment type="caution">
    <text evidence="14">Lacks conserved residue(s) required for the propagation of feature annotation.</text>
</comment>
<protein>
    <recommendedName>
        <fullName evidence="14">Disulfide bond formation protein B</fullName>
    </recommendedName>
    <alternativeName>
        <fullName evidence="14">Disulfide oxidoreductase</fullName>
    </alternativeName>
</protein>
<dbReference type="InterPro" id="IPR003752">
    <property type="entry name" value="DiS_bond_form_DsbB/BdbC"/>
</dbReference>
<keyword evidence="10 14" id="KW-0472">Membrane</keyword>
<evidence type="ECO:0000256" key="7">
    <source>
        <dbReference type="ARBA" id="ARBA00022982"/>
    </source>
</evidence>
<proteinExistence type="inferred from homology"/>
<sequence length="164" mass="17788">MLPSVRVTNLIVFLGCTALILIALYLEHVMGMEPCPLCMTQRIAVIAVGVVALLAFLHNPAKRGVRVYAVLGLLLAVGGAYFSSRQLWLQSLPPDQVPACGPALEYMMQVFPFMDVLKAMLHGDGNCAEVDRLFGVSLALWTLLAFIGMAAVNLFQAVRVSRQA</sequence>
<dbReference type="AlphaFoldDB" id="A0A928V078"/>
<dbReference type="HAMAP" id="MF_00286">
    <property type="entry name" value="DsbB"/>
    <property type="match status" value="1"/>
</dbReference>
<evidence type="ECO:0000256" key="5">
    <source>
        <dbReference type="ARBA" id="ARBA00022519"/>
    </source>
</evidence>
<keyword evidence="13 14" id="KW-0676">Redox-active center</keyword>
<keyword evidence="12 14" id="KW-0143">Chaperone</keyword>
<evidence type="ECO:0000256" key="3">
    <source>
        <dbReference type="ARBA" id="ARBA00022448"/>
    </source>
</evidence>
<evidence type="ECO:0000256" key="9">
    <source>
        <dbReference type="ARBA" id="ARBA00023002"/>
    </source>
</evidence>
<feature type="topological domain" description="Cytoplasmic" evidence="14">
    <location>
        <begin position="61"/>
        <end position="66"/>
    </location>
</feature>
<keyword evidence="8 14" id="KW-1133">Transmembrane helix</keyword>
<comment type="similarity">
    <text evidence="2 14">Belongs to the DsbB family.</text>
</comment>
<evidence type="ECO:0000256" key="4">
    <source>
        <dbReference type="ARBA" id="ARBA00022475"/>
    </source>
</evidence>
<dbReference type="RefSeq" id="WP_193906612.1">
    <property type="nucleotide sequence ID" value="NZ_PRDL01000001.1"/>
</dbReference>
<dbReference type="GO" id="GO:0015035">
    <property type="term" value="F:protein-disulfide reductase activity"/>
    <property type="evidence" value="ECO:0007669"/>
    <property type="project" value="UniProtKB-UniRule"/>
</dbReference>
<dbReference type="Pfam" id="PF02600">
    <property type="entry name" value="DsbB"/>
    <property type="match status" value="1"/>
</dbReference>
<keyword evidence="6 14" id="KW-0812">Transmembrane</keyword>
<evidence type="ECO:0000256" key="1">
    <source>
        <dbReference type="ARBA" id="ARBA00004429"/>
    </source>
</evidence>
<name>A0A928V078_9GAMM</name>
<dbReference type="GO" id="GO:0009055">
    <property type="term" value="F:electron transfer activity"/>
    <property type="evidence" value="ECO:0007669"/>
    <property type="project" value="UniProtKB-UniRule"/>
</dbReference>
<feature type="disulfide bond" description="Redox-active" evidence="14">
    <location>
        <begin position="35"/>
        <end position="38"/>
    </location>
</feature>
<evidence type="ECO:0000256" key="15">
    <source>
        <dbReference type="SAM" id="Phobius"/>
    </source>
</evidence>
<dbReference type="InterPro" id="IPR023380">
    <property type="entry name" value="DsbB-like_sf"/>
</dbReference>
<evidence type="ECO:0000313" key="16">
    <source>
        <dbReference type="EMBL" id="MBE8715912.1"/>
    </source>
</evidence>
<comment type="subcellular location">
    <subcellularLocation>
        <location evidence="1">Cell inner membrane</location>
        <topology evidence="1">Multi-pass membrane protein</topology>
    </subcellularLocation>
    <subcellularLocation>
        <location evidence="14">Cell membrane</location>
        <topology evidence="14">Multi-pass membrane protein</topology>
    </subcellularLocation>
</comment>
<keyword evidence="7 14" id="KW-0249">Electron transport</keyword>
<evidence type="ECO:0000256" key="12">
    <source>
        <dbReference type="ARBA" id="ARBA00023186"/>
    </source>
</evidence>
<dbReference type="Gene3D" id="1.20.1550.10">
    <property type="entry name" value="DsbB-like"/>
    <property type="match status" value="1"/>
</dbReference>
<keyword evidence="4 14" id="KW-1003">Cell membrane</keyword>
<keyword evidence="5" id="KW-0997">Cell inner membrane</keyword>
<evidence type="ECO:0000256" key="6">
    <source>
        <dbReference type="ARBA" id="ARBA00022692"/>
    </source>
</evidence>
<feature type="transmembrane region" description="Helical" evidence="15">
    <location>
        <begin position="7"/>
        <end position="27"/>
    </location>
</feature>
<feature type="transmembrane region" description="Helical" evidence="15">
    <location>
        <begin position="138"/>
        <end position="158"/>
    </location>
</feature>